<feature type="transmembrane region" description="Helical" evidence="9">
    <location>
        <begin position="46"/>
        <end position="63"/>
    </location>
</feature>
<keyword evidence="11" id="KW-1185">Reference proteome</keyword>
<comment type="caution">
    <text evidence="10">The sequence shown here is derived from an EMBL/GenBank/DDBJ whole genome shotgun (WGS) entry which is preliminary data.</text>
</comment>
<dbReference type="GO" id="GO:0008146">
    <property type="term" value="F:sulfotransferase activity"/>
    <property type="evidence" value="ECO:0007669"/>
    <property type="project" value="InterPro"/>
</dbReference>
<evidence type="ECO:0000313" key="11">
    <source>
        <dbReference type="Proteomes" id="UP000828390"/>
    </source>
</evidence>
<keyword evidence="3 9" id="KW-0808">Transferase</keyword>
<sequence>MVTFPISVKLSVPLHWYLRYCDVPVLIDMDMALMVRTFRAGLRRSTLVLIVFVAGVFLALHAIRTGDDTVPQTIFASFIPVHSSTKTTAIMKSLNYSSTTALTKAQSAENRFRTRLQRIQHTCEKKTNLRGIVLKPDCEEPRKNFLNVENKHVVFCAIEKTGSTFWRRIFQMAANGADGHPSLIKTADAYNQIGYRSMENMNWKEITSVFQTSNSIMFVRNPYWRLFSGWLDKLYSPNWIYWMIHADEVARKKGQLYMGECANDVSFVDFVDHLTDSILDGQCVNGHFSPSHEHCFPCALNVTYVGKYETLKEDTISLTQNLGIQLNLKDFERDAAKDAIVDAVDWVFAEKDKIVGCKVTFHCALFRVWSRLQSRGIISRDIMFPYKSRGEAADVTYDEFYQSLTLAHLNSEASALKLGRKKSFAQAIRSLPDRVISKIKHAFIDDFEMFDYSLNPLEQDLETLKTIPGEYLQTCPLV</sequence>
<evidence type="ECO:0000256" key="4">
    <source>
        <dbReference type="ARBA" id="ARBA00022692"/>
    </source>
</evidence>
<evidence type="ECO:0000256" key="9">
    <source>
        <dbReference type="RuleBase" id="RU364020"/>
    </source>
</evidence>
<keyword evidence="9" id="KW-0735">Signal-anchor</keyword>
<dbReference type="PANTHER" id="PTHR12137:SF54">
    <property type="entry name" value="CARBOHYDRATE SULFOTRANSFERASE"/>
    <property type="match status" value="1"/>
</dbReference>
<evidence type="ECO:0000256" key="1">
    <source>
        <dbReference type="ARBA" id="ARBA00004323"/>
    </source>
</evidence>
<name>A0A9D4EBB2_DREPO</name>
<organism evidence="10 11">
    <name type="scientific">Dreissena polymorpha</name>
    <name type="common">Zebra mussel</name>
    <name type="synonym">Mytilus polymorpha</name>
    <dbReference type="NCBI Taxonomy" id="45954"/>
    <lineage>
        <taxon>Eukaryota</taxon>
        <taxon>Metazoa</taxon>
        <taxon>Spiralia</taxon>
        <taxon>Lophotrochozoa</taxon>
        <taxon>Mollusca</taxon>
        <taxon>Bivalvia</taxon>
        <taxon>Autobranchia</taxon>
        <taxon>Heteroconchia</taxon>
        <taxon>Euheterodonta</taxon>
        <taxon>Imparidentia</taxon>
        <taxon>Neoheterodontei</taxon>
        <taxon>Myida</taxon>
        <taxon>Dreissenoidea</taxon>
        <taxon>Dreissenidae</taxon>
        <taxon>Dreissena</taxon>
    </lineage>
</organism>
<evidence type="ECO:0000256" key="6">
    <source>
        <dbReference type="ARBA" id="ARBA00023034"/>
    </source>
</evidence>
<dbReference type="InterPro" id="IPR005331">
    <property type="entry name" value="Sulfotransferase"/>
</dbReference>
<evidence type="ECO:0000256" key="3">
    <source>
        <dbReference type="ARBA" id="ARBA00022679"/>
    </source>
</evidence>
<evidence type="ECO:0000256" key="8">
    <source>
        <dbReference type="ARBA" id="ARBA00023180"/>
    </source>
</evidence>
<keyword evidence="8 9" id="KW-0325">Glycoprotein</keyword>
<dbReference type="InterPro" id="IPR018011">
    <property type="entry name" value="Carb_sulfotrans_8-10"/>
</dbReference>
<keyword evidence="7 9" id="KW-0472">Membrane</keyword>
<keyword evidence="9" id="KW-0119">Carbohydrate metabolism</keyword>
<reference evidence="10" key="1">
    <citation type="journal article" date="2019" name="bioRxiv">
        <title>The Genome of the Zebra Mussel, Dreissena polymorpha: A Resource for Invasive Species Research.</title>
        <authorList>
            <person name="McCartney M.A."/>
            <person name="Auch B."/>
            <person name="Kono T."/>
            <person name="Mallez S."/>
            <person name="Zhang Y."/>
            <person name="Obille A."/>
            <person name="Becker A."/>
            <person name="Abrahante J.E."/>
            <person name="Garbe J."/>
            <person name="Badalamenti J.P."/>
            <person name="Herman A."/>
            <person name="Mangelson H."/>
            <person name="Liachko I."/>
            <person name="Sullivan S."/>
            <person name="Sone E.D."/>
            <person name="Koren S."/>
            <person name="Silverstein K.A.T."/>
            <person name="Beckman K.B."/>
            <person name="Gohl D.M."/>
        </authorList>
    </citation>
    <scope>NUCLEOTIDE SEQUENCE</scope>
    <source>
        <strain evidence="10">Duluth1</strain>
        <tissue evidence="10">Whole animal</tissue>
    </source>
</reference>
<dbReference type="EMBL" id="JAIWYP010000009">
    <property type="protein sequence ID" value="KAH3775052.1"/>
    <property type="molecule type" value="Genomic_DNA"/>
</dbReference>
<evidence type="ECO:0000313" key="10">
    <source>
        <dbReference type="EMBL" id="KAH3775052.1"/>
    </source>
</evidence>
<comment type="similarity">
    <text evidence="2 9">Belongs to the sulfotransferase 2 family.</text>
</comment>
<dbReference type="AlphaFoldDB" id="A0A9D4EBB2"/>
<dbReference type="GO" id="GO:0000139">
    <property type="term" value="C:Golgi membrane"/>
    <property type="evidence" value="ECO:0007669"/>
    <property type="project" value="UniProtKB-SubCell"/>
</dbReference>
<dbReference type="EC" id="2.8.2.-" evidence="9"/>
<reference evidence="10" key="2">
    <citation type="submission" date="2020-11" db="EMBL/GenBank/DDBJ databases">
        <authorList>
            <person name="McCartney M.A."/>
            <person name="Auch B."/>
            <person name="Kono T."/>
            <person name="Mallez S."/>
            <person name="Becker A."/>
            <person name="Gohl D.M."/>
            <person name="Silverstein K.A.T."/>
            <person name="Koren S."/>
            <person name="Bechman K.B."/>
            <person name="Herman A."/>
            <person name="Abrahante J.E."/>
            <person name="Garbe J."/>
        </authorList>
    </citation>
    <scope>NUCLEOTIDE SEQUENCE</scope>
    <source>
        <strain evidence="10">Duluth1</strain>
        <tissue evidence="10">Whole animal</tissue>
    </source>
</reference>
<keyword evidence="5 9" id="KW-1133">Transmembrane helix</keyword>
<dbReference type="GO" id="GO:0016051">
    <property type="term" value="P:carbohydrate biosynthetic process"/>
    <property type="evidence" value="ECO:0007669"/>
    <property type="project" value="InterPro"/>
</dbReference>
<evidence type="ECO:0000256" key="5">
    <source>
        <dbReference type="ARBA" id="ARBA00022989"/>
    </source>
</evidence>
<accession>A0A9D4EBB2</accession>
<evidence type="ECO:0000256" key="7">
    <source>
        <dbReference type="ARBA" id="ARBA00023136"/>
    </source>
</evidence>
<evidence type="ECO:0000256" key="2">
    <source>
        <dbReference type="ARBA" id="ARBA00006339"/>
    </source>
</evidence>
<keyword evidence="4 9" id="KW-0812">Transmembrane</keyword>
<dbReference type="OrthoDB" id="6152265at2759"/>
<dbReference type="PANTHER" id="PTHR12137">
    <property type="entry name" value="CARBOHYDRATE SULFOTRANSFERASE"/>
    <property type="match status" value="1"/>
</dbReference>
<dbReference type="Proteomes" id="UP000828390">
    <property type="component" value="Unassembled WGS sequence"/>
</dbReference>
<gene>
    <name evidence="10" type="ORF">DPMN_176448</name>
</gene>
<comment type="subcellular location">
    <subcellularLocation>
        <location evidence="1 9">Golgi apparatus membrane</location>
        <topology evidence="1 9">Single-pass type II membrane protein</topology>
    </subcellularLocation>
</comment>
<proteinExistence type="inferred from homology"/>
<protein>
    <recommendedName>
        <fullName evidence="9">Carbohydrate sulfotransferase</fullName>
        <ecNumber evidence="9">2.8.2.-</ecNumber>
    </recommendedName>
</protein>
<keyword evidence="6 9" id="KW-0333">Golgi apparatus</keyword>
<dbReference type="Pfam" id="PF03567">
    <property type="entry name" value="Sulfotransfer_2"/>
    <property type="match status" value="1"/>
</dbReference>